<dbReference type="RefSeq" id="WP_013459748.1">
    <property type="nucleotide sequence ID" value="NC_014762.1"/>
</dbReference>
<evidence type="ECO:0000313" key="2">
    <source>
        <dbReference type="EMBL" id="ADR33551.1"/>
    </source>
</evidence>
<keyword evidence="1" id="KW-1133">Transmembrane helix</keyword>
<sequence>MRRAAFWLVPLIAFGVALFIVLFLVQINPSAPKISSSDNGKDDGTSLGLGEKLGSWLSHFSATKESGYFYPVNEVTLKLDPDGENTSLVIYRLTVSPKSTDELLQVKEELKKCELPFELQNNEEPMILTVDSTDQTQLQSLVTKLKTYQITATLSPYSEEQ</sequence>
<dbReference type="HOGENOM" id="CLU_1659828_0_0_7"/>
<organism evidence="2 3">
    <name type="scientific">Sulfuricurvum kujiense (strain ATCC BAA-921 / DSM 16994 / JCM 11577 / YK-1)</name>
    <dbReference type="NCBI Taxonomy" id="709032"/>
    <lineage>
        <taxon>Bacteria</taxon>
        <taxon>Pseudomonadati</taxon>
        <taxon>Campylobacterota</taxon>
        <taxon>Epsilonproteobacteria</taxon>
        <taxon>Campylobacterales</taxon>
        <taxon>Sulfurimonadaceae</taxon>
        <taxon>Sulfuricurvum</taxon>
    </lineage>
</organism>
<evidence type="ECO:0000313" key="3">
    <source>
        <dbReference type="Proteomes" id="UP000008721"/>
    </source>
</evidence>
<dbReference type="EMBL" id="CP002355">
    <property type="protein sequence ID" value="ADR33551.1"/>
    <property type="molecule type" value="Genomic_DNA"/>
</dbReference>
<keyword evidence="1" id="KW-0812">Transmembrane</keyword>
<keyword evidence="3" id="KW-1185">Reference proteome</keyword>
<dbReference type="AlphaFoldDB" id="E4U2A1"/>
<dbReference type="Proteomes" id="UP000008721">
    <property type="component" value="Chromosome"/>
</dbReference>
<feature type="transmembrane region" description="Helical" evidence="1">
    <location>
        <begin position="6"/>
        <end position="25"/>
    </location>
</feature>
<dbReference type="OrthoDB" id="5334475at2"/>
<name>E4U2A1_SULKY</name>
<gene>
    <name evidence="2" type="ordered locus">Sulku_0885</name>
</gene>
<proteinExistence type="predicted"/>
<reference evidence="2 3" key="1">
    <citation type="journal article" date="2012" name="Stand. Genomic Sci.">
        <title>Complete genome sequence of the sulfur compounds oxidizing chemolithoautotroph Sulfuricurvum kujiense type strain (YK-1(T)).</title>
        <authorList>
            <person name="Han C."/>
            <person name="Kotsyurbenko O."/>
            <person name="Chertkov O."/>
            <person name="Held B."/>
            <person name="Lapidus A."/>
            <person name="Nolan M."/>
            <person name="Lucas S."/>
            <person name="Hammon N."/>
            <person name="Deshpande S."/>
            <person name="Cheng J.F."/>
            <person name="Tapia R."/>
            <person name="Goodwin L.A."/>
            <person name="Pitluck S."/>
            <person name="Liolios K."/>
            <person name="Pagani I."/>
            <person name="Ivanova N."/>
            <person name="Mavromatis K."/>
            <person name="Mikhailova N."/>
            <person name="Pati A."/>
            <person name="Chen A."/>
            <person name="Palaniappan K."/>
            <person name="Land M."/>
            <person name="Hauser L."/>
            <person name="Chang Y.J."/>
            <person name="Jeffries C.D."/>
            <person name="Brambilla E.M."/>
            <person name="Rohde M."/>
            <person name="Spring S."/>
            <person name="Sikorski J."/>
            <person name="Goker M."/>
            <person name="Woyke T."/>
            <person name="Bristow J."/>
            <person name="Eisen J.A."/>
            <person name="Markowitz V."/>
            <person name="Hugenholtz P."/>
            <person name="Kyrpides N.C."/>
            <person name="Klenk H.P."/>
            <person name="Detter J.C."/>
        </authorList>
    </citation>
    <scope>NUCLEOTIDE SEQUENCE [LARGE SCALE GENOMIC DNA]</scope>
    <source>
        <strain evidence="3">ATCC BAA-921 / DSM 16994 / JCM 11577 / YK-1</strain>
    </source>
</reference>
<protein>
    <submittedName>
        <fullName evidence="2">Uncharacterized protein</fullName>
    </submittedName>
</protein>
<accession>E4U2A1</accession>
<dbReference type="STRING" id="709032.Sulku_0885"/>
<dbReference type="KEGG" id="sku:Sulku_0885"/>
<evidence type="ECO:0000256" key="1">
    <source>
        <dbReference type="SAM" id="Phobius"/>
    </source>
</evidence>
<keyword evidence="1" id="KW-0472">Membrane</keyword>